<dbReference type="GO" id="GO:0046872">
    <property type="term" value="F:metal ion binding"/>
    <property type="evidence" value="ECO:0007669"/>
    <property type="project" value="UniProtKB-KW"/>
</dbReference>
<evidence type="ECO:0000256" key="9">
    <source>
        <dbReference type="ARBA" id="ARBA00023136"/>
    </source>
</evidence>
<evidence type="ECO:0000256" key="3">
    <source>
        <dbReference type="ARBA" id="ARBA00022692"/>
    </source>
</evidence>
<evidence type="ECO:0000256" key="6">
    <source>
        <dbReference type="ARBA" id="ARBA00023002"/>
    </source>
</evidence>
<evidence type="ECO:0000256" key="10">
    <source>
        <dbReference type="ARBA" id="ARBA00044501"/>
    </source>
</evidence>
<dbReference type="GO" id="GO:0120547">
    <property type="term" value="F:heme A synthase activity"/>
    <property type="evidence" value="ECO:0007669"/>
    <property type="project" value="UniProtKB-EC"/>
</dbReference>
<dbReference type="InterPro" id="IPR023754">
    <property type="entry name" value="HemeA_Synthase_type2"/>
</dbReference>
<sequence length="171" mass="20291">MVHWKFTGEKRPRTQEEWEEEFARYKVTPEYILHNQDMSLEEFKFIYYMEYAHRSLGRIIGVCFATGYIYFTLWKRKCISKSMVKQLTVLLGFGTLQGFIGWWMVKSGIDPEENKVRAHVSPYRLATHLVYAFALYTLILSTGYRALYNASRAINTPVHTNQLKRIKMFTH</sequence>
<dbReference type="PANTHER" id="PTHR23289:SF2">
    <property type="entry name" value="CYTOCHROME C OXIDASE ASSEMBLY PROTEIN COX15 HOMOLOG"/>
    <property type="match status" value="1"/>
</dbReference>
<keyword evidence="8" id="KW-0350">Heme biosynthesis</keyword>
<evidence type="ECO:0000256" key="2">
    <source>
        <dbReference type="ARBA" id="ARBA00004141"/>
    </source>
</evidence>
<name>A0A146LED2_LYGHE</name>
<dbReference type="GO" id="GO:0016653">
    <property type="term" value="F:oxidoreductase activity, acting on NAD(P)H, heme protein as acceptor"/>
    <property type="evidence" value="ECO:0007669"/>
    <property type="project" value="TreeGrafter"/>
</dbReference>
<dbReference type="Pfam" id="PF02628">
    <property type="entry name" value="COX15-CtaA"/>
    <property type="match status" value="1"/>
</dbReference>
<dbReference type="AlphaFoldDB" id="A0A146LED2"/>
<dbReference type="InterPro" id="IPR003780">
    <property type="entry name" value="COX15/CtaA_fam"/>
</dbReference>
<keyword evidence="6" id="KW-0560">Oxidoreductase</keyword>
<evidence type="ECO:0000256" key="8">
    <source>
        <dbReference type="ARBA" id="ARBA00023133"/>
    </source>
</evidence>
<comment type="subcellular location">
    <subcellularLocation>
        <location evidence="2">Membrane</location>
        <topology evidence="2">Multi-pass membrane protein</topology>
    </subcellularLocation>
</comment>
<comment type="catalytic activity">
    <reaction evidence="11">
        <text>Fe(II)-heme o + 2 A + H2O = Fe(II)-heme a + 2 AH2</text>
        <dbReference type="Rhea" id="RHEA:63388"/>
        <dbReference type="ChEBI" id="CHEBI:13193"/>
        <dbReference type="ChEBI" id="CHEBI:15377"/>
        <dbReference type="ChEBI" id="CHEBI:17499"/>
        <dbReference type="ChEBI" id="CHEBI:60530"/>
        <dbReference type="ChEBI" id="CHEBI:61715"/>
        <dbReference type="EC" id="1.17.99.9"/>
    </reaction>
    <physiologicalReaction direction="left-to-right" evidence="11">
        <dbReference type="Rhea" id="RHEA:63389"/>
    </physiologicalReaction>
</comment>
<dbReference type="GO" id="GO:0006784">
    <property type="term" value="P:heme A biosynthetic process"/>
    <property type="evidence" value="ECO:0007669"/>
    <property type="project" value="InterPro"/>
</dbReference>
<keyword evidence="4" id="KW-0479">Metal-binding</keyword>
<feature type="transmembrane region" description="Helical" evidence="12">
    <location>
        <begin position="125"/>
        <end position="147"/>
    </location>
</feature>
<organism evidence="13">
    <name type="scientific">Lygus hesperus</name>
    <name type="common">Western plant bug</name>
    <dbReference type="NCBI Taxonomy" id="30085"/>
    <lineage>
        <taxon>Eukaryota</taxon>
        <taxon>Metazoa</taxon>
        <taxon>Ecdysozoa</taxon>
        <taxon>Arthropoda</taxon>
        <taxon>Hexapoda</taxon>
        <taxon>Insecta</taxon>
        <taxon>Pterygota</taxon>
        <taxon>Neoptera</taxon>
        <taxon>Paraneoptera</taxon>
        <taxon>Hemiptera</taxon>
        <taxon>Heteroptera</taxon>
        <taxon>Panheteroptera</taxon>
        <taxon>Cimicomorpha</taxon>
        <taxon>Miridae</taxon>
        <taxon>Mirini</taxon>
        <taxon>Lygus</taxon>
    </lineage>
</organism>
<evidence type="ECO:0000256" key="7">
    <source>
        <dbReference type="ARBA" id="ARBA00023004"/>
    </source>
</evidence>
<gene>
    <name evidence="13" type="primary">COX15_2</name>
    <name evidence="13" type="ORF">g.10378</name>
</gene>
<evidence type="ECO:0000313" key="13">
    <source>
        <dbReference type="EMBL" id="JAQ05392.1"/>
    </source>
</evidence>
<keyword evidence="5 12" id="KW-1133">Transmembrane helix</keyword>
<evidence type="ECO:0000256" key="5">
    <source>
        <dbReference type="ARBA" id="ARBA00022989"/>
    </source>
</evidence>
<comment type="pathway">
    <text evidence="10">Porphyrin-containing compound metabolism; heme A biosynthesis; heme A from heme O: step 1/1.</text>
</comment>
<evidence type="ECO:0000256" key="12">
    <source>
        <dbReference type="SAM" id="Phobius"/>
    </source>
</evidence>
<dbReference type="EMBL" id="GDHC01013237">
    <property type="protein sequence ID" value="JAQ05392.1"/>
    <property type="molecule type" value="Transcribed_RNA"/>
</dbReference>
<evidence type="ECO:0000256" key="1">
    <source>
        <dbReference type="ARBA" id="ARBA00001970"/>
    </source>
</evidence>
<feature type="transmembrane region" description="Helical" evidence="12">
    <location>
        <begin position="86"/>
        <end position="105"/>
    </location>
</feature>
<protein>
    <submittedName>
        <fullName evidence="13">Cytochrome c oxidase assembly protein COX15</fullName>
    </submittedName>
</protein>
<dbReference type="GO" id="GO:0005743">
    <property type="term" value="C:mitochondrial inner membrane"/>
    <property type="evidence" value="ECO:0007669"/>
    <property type="project" value="TreeGrafter"/>
</dbReference>
<evidence type="ECO:0000256" key="11">
    <source>
        <dbReference type="ARBA" id="ARBA00048044"/>
    </source>
</evidence>
<evidence type="ECO:0000256" key="4">
    <source>
        <dbReference type="ARBA" id="ARBA00022723"/>
    </source>
</evidence>
<reference evidence="13" key="1">
    <citation type="journal article" date="2016" name="Gigascience">
        <title>De novo construction of an expanded transcriptome assembly for the western tarnished plant bug, Lygus hesperus.</title>
        <authorList>
            <person name="Tassone E.E."/>
            <person name="Geib S.M."/>
            <person name="Hall B."/>
            <person name="Fabrick J.A."/>
            <person name="Brent C.S."/>
            <person name="Hull J.J."/>
        </authorList>
    </citation>
    <scope>NUCLEOTIDE SEQUENCE</scope>
</reference>
<keyword evidence="9 12" id="KW-0472">Membrane</keyword>
<keyword evidence="3 12" id="KW-0812">Transmembrane</keyword>
<dbReference type="PANTHER" id="PTHR23289">
    <property type="entry name" value="CYTOCHROME C OXIDASE ASSEMBLY PROTEIN COX15"/>
    <property type="match status" value="1"/>
</dbReference>
<keyword evidence="7" id="KW-0408">Iron</keyword>
<feature type="transmembrane region" description="Helical" evidence="12">
    <location>
        <begin position="55"/>
        <end position="74"/>
    </location>
</feature>
<accession>A0A146LED2</accession>
<proteinExistence type="predicted"/>
<comment type="cofactor">
    <cofactor evidence="1">
        <name>heme b</name>
        <dbReference type="ChEBI" id="CHEBI:60344"/>
    </cofactor>
</comment>